<feature type="transmembrane region" description="Helical" evidence="1">
    <location>
        <begin position="51"/>
        <end position="72"/>
    </location>
</feature>
<organism evidence="2">
    <name type="scientific">Fagus sylvatica</name>
    <name type="common">Beechnut</name>
    <dbReference type="NCBI Taxonomy" id="28930"/>
    <lineage>
        <taxon>Eukaryota</taxon>
        <taxon>Viridiplantae</taxon>
        <taxon>Streptophyta</taxon>
        <taxon>Embryophyta</taxon>
        <taxon>Tracheophyta</taxon>
        <taxon>Spermatophyta</taxon>
        <taxon>Magnoliopsida</taxon>
        <taxon>eudicotyledons</taxon>
        <taxon>Gunneridae</taxon>
        <taxon>Pentapetalae</taxon>
        <taxon>rosids</taxon>
        <taxon>fabids</taxon>
        <taxon>Fagales</taxon>
        <taxon>Fagaceae</taxon>
        <taxon>Fagus</taxon>
    </lineage>
</organism>
<reference evidence="2" key="1">
    <citation type="submission" date="2018-02" db="EMBL/GenBank/DDBJ databases">
        <authorList>
            <person name="Cohen D.B."/>
            <person name="Kent A.D."/>
        </authorList>
    </citation>
    <scope>NUCLEOTIDE SEQUENCE</scope>
</reference>
<evidence type="ECO:0000313" key="2">
    <source>
        <dbReference type="EMBL" id="SPD19610.1"/>
    </source>
</evidence>
<proteinExistence type="predicted"/>
<dbReference type="AlphaFoldDB" id="A0A2N9I6F0"/>
<keyword evidence="1" id="KW-1133">Transmembrane helix</keyword>
<accession>A0A2N9I6F0</accession>
<keyword evidence="1" id="KW-0472">Membrane</keyword>
<name>A0A2N9I6F0_FAGSY</name>
<keyword evidence="1" id="KW-0812">Transmembrane</keyword>
<dbReference type="EMBL" id="OIVN01004857">
    <property type="protein sequence ID" value="SPD19610.1"/>
    <property type="molecule type" value="Genomic_DNA"/>
</dbReference>
<gene>
    <name evidence="2" type="ORF">FSB_LOCUS47492</name>
</gene>
<evidence type="ECO:0000256" key="1">
    <source>
        <dbReference type="SAM" id="Phobius"/>
    </source>
</evidence>
<protein>
    <submittedName>
        <fullName evidence="2">Uncharacterized protein</fullName>
    </submittedName>
</protein>
<sequence length="172" mass="17623">MASWHHRPLHQLAFVLTHGVTGGPVWLILCLVVGFVQWVSVGYEVGHGGFGSQWIGVGCGVFLGGFVGWVVVAHGGGATHGLPWVALKCLSQASRVTGVSAVGGAPDLGFRGFGGGSQWVGDLIWVLGVSAVGDPIWVLGVSAVGGGGWGTRSGFWGLRRRGGVGIRLGLMG</sequence>
<feature type="transmembrane region" description="Helical" evidence="1">
    <location>
        <begin position="12"/>
        <end position="39"/>
    </location>
</feature>